<comment type="caution">
    <text evidence="1">The sequence shown here is derived from an EMBL/GenBank/DDBJ whole genome shotgun (WGS) entry which is preliminary data.</text>
</comment>
<keyword evidence="1" id="KW-0496">Mitochondrion</keyword>
<name>A0A101M374_PICGL</name>
<proteinExistence type="predicted"/>
<gene>
    <name evidence="1" type="ORF">ABT39_MTgene28</name>
</gene>
<dbReference type="AlphaFoldDB" id="A0A101M374"/>
<protein>
    <submittedName>
        <fullName evidence="1">Uncharacterized protein</fullName>
    </submittedName>
</protein>
<evidence type="ECO:0000313" key="1">
    <source>
        <dbReference type="EMBL" id="KUM50185.1"/>
    </source>
</evidence>
<geneLocation type="mitochondrion" evidence="1"/>
<dbReference type="EMBL" id="LKAM01000001">
    <property type="protein sequence ID" value="KUM50185.1"/>
    <property type="molecule type" value="Genomic_DNA"/>
</dbReference>
<sequence>MASGLMPLSLYQPPSLIPAATSPYLLTEIVSLLPSGFA</sequence>
<accession>A0A101M374</accession>
<reference evidence="1" key="1">
    <citation type="journal article" date="2015" name="Genome Biol. Evol.">
        <title>Organellar Genomes of White Spruce (Picea glauca): Assembly and Annotation.</title>
        <authorList>
            <person name="Jackman S.D."/>
            <person name="Warren R.L."/>
            <person name="Gibb E.A."/>
            <person name="Vandervalk B.P."/>
            <person name="Mohamadi H."/>
            <person name="Chu J."/>
            <person name="Raymond A."/>
            <person name="Pleasance S."/>
            <person name="Coope R."/>
            <person name="Wildung M.R."/>
            <person name="Ritland C.E."/>
            <person name="Bousquet J."/>
            <person name="Jones S.J."/>
            <person name="Bohlmann J."/>
            <person name="Birol I."/>
        </authorList>
    </citation>
    <scope>NUCLEOTIDE SEQUENCE [LARGE SCALE GENOMIC DNA]</scope>
    <source>
        <tissue evidence="1">Flushing bud</tissue>
    </source>
</reference>
<organism evidence="1">
    <name type="scientific">Picea glauca</name>
    <name type="common">White spruce</name>
    <name type="synonym">Pinus glauca</name>
    <dbReference type="NCBI Taxonomy" id="3330"/>
    <lineage>
        <taxon>Eukaryota</taxon>
        <taxon>Viridiplantae</taxon>
        <taxon>Streptophyta</taxon>
        <taxon>Embryophyta</taxon>
        <taxon>Tracheophyta</taxon>
        <taxon>Spermatophyta</taxon>
        <taxon>Pinopsida</taxon>
        <taxon>Pinidae</taxon>
        <taxon>Conifers I</taxon>
        <taxon>Pinales</taxon>
        <taxon>Pinaceae</taxon>
        <taxon>Picea</taxon>
    </lineage>
</organism>